<gene>
    <name evidence="1" type="ORF">D7316_01110</name>
</gene>
<keyword evidence="2" id="KW-1185">Reference proteome</keyword>
<dbReference type="Proteomes" id="UP000271469">
    <property type="component" value="Chromosome"/>
</dbReference>
<dbReference type="OrthoDB" id="1910498at2"/>
<reference evidence="1 2" key="1">
    <citation type="submission" date="2018-11" db="EMBL/GenBank/DDBJ databases">
        <title>Gordonia insulae sp. nov., isolated from an island soil.</title>
        <authorList>
            <person name="Kim Y.S."/>
            <person name="Kim S.B."/>
        </authorList>
    </citation>
    <scope>NUCLEOTIDE SEQUENCE [LARGE SCALE GENOMIC DNA]</scope>
    <source>
        <strain evidence="1 2">MMS17-SY073</strain>
    </source>
</reference>
<evidence type="ECO:0008006" key="3">
    <source>
        <dbReference type="Google" id="ProtNLM"/>
    </source>
</evidence>
<name>A0A3G8JHP0_9ACTN</name>
<organism evidence="1 2">
    <name type="scientific">Gordonia insulae</name>
    <dbReference type="NCBI Taxonomy" id="2420509"/>
    <lineage>
        <taxon>Bacteria</taxon>
        <taxon>Bacillati</taxon>
        <taxon>Actinomycetota</taxon>
        <taxon>Actinomycetes</taxon>
        <taxon>Mycobacteriales</taxon>
        <taxon>Gordoniaceae</taxon>
        <taxon>Gordonia</taxon>
    </lineage>
</organism>
<proteinExistence type="predicted"/>
<accession>A0A3G8JHP0</accession>
<evidence type="ECO:0000313" key="2">
    <source>
        <dbReference type="Proteomes" id="UP000271469"/>
    </source>
</evidence>
<dbReference type="AlphaFoldDB" id="A0A3G8JHP0"/>
<dbReference type="KEGG" id="gom:D7316_01110"/>
<evidence type="ECO:0000313" key="1">
    <source>
        <dbReference type="EMBL" id="AZG44524.1"/>
    </source>
</evidence>
<dbReference type="SUPFAM" id="SSF51735">
    <property type="entry name" value="NAD(P)-binding Rossmann-fold domains"/>
    <property type="match status" value="1"/>
</dbReference>
<dbReference type="InterPro" id="IPR036291">
    <property type="entry name" value="NAD(P)-bd_dom_sf"/>
</dbReference>
<sequence>MKVLILGASGAVGSVVGRALHRMGHECTATSRSPRPHTVTLRLDEPAGLGALTSAAADHDVVVNASGVEDVAIRAACADVPFVDISATGAYLDALTEFDTEATTVCGAGLAPGLTTVLVRSLDNRPGDDVDVAIMLGSGEDHGAAAVAWTAGLVGREIYSPSDGERVLNYRERRGFDFADGRRTCLRADFPDHVLAGRPHGFRVRSYLTLDDRLSTAGLALVGRLPVLRPVLTRAPHRGGDRWRILVRNRRTGRQAAAHGNGQSSTTGELVAQAVVAVAQSPSSGPVTMADLTTAEHLCTTPGVSAISVD</sequence>
<dbReference type="Gene3D" id="3.40.50.720">
    <property type="entry name" value="NAD(P)-binding Rossmann-like Domain"/>
    <property type="match status" value="1"/>
</dbReference>
<dbReference type="EMBL" id="CP033972">
    <property type="protein sequence ID" value="AZG44524.1"/>
    <property type="molecule type" value="Genomic_DNA"/>
</dbReference>
<protein>
    <recommendedName>
        <fullName evidence="3">Saccharopine dehydrogenase</fullName>
    </recommendedName>
</protein>